<feature type="region of interest" description="Disordered" evidence="3">
    <location>
        <begin position="840"/>
        <end position="903"/>
    </location>
</feature>
<evidence type="ECO:0000256" key="4">
    <source>
        <dbReference type="SAM" id="Phobius"/>
    </source>
</evidence>
<keyword evidence="4" id="KW-0472">Membrane</keyword>
<feature type="region of interest" description="Disordered" evidence="3">
    <location>
        <begin position="586"/>
        <end position="681"/>
    </location>
</feature>
<feature type="region of interest" description="Disordered" evidence="3">
    <location>
        <begin position="382"/>
        <end position="441"/>
    </location>
</feature>
<comment type="caution">
    <text evidence="6">The sequence shown here is derived from an EMBL/GenBank/DDBJ whole genome shotgun (WGS) entry which is preliminary data.</text>
</comment>
<keyword evidence="4" id="KW-1133">Transmembrane helix</keyword>
<dbReference type="PANTHER" id="PTHR46093:SF18">
    <property type="entry name" value="FIBRONECTIN TYPE-III DOMAIN-CONTAINING PROTEIN"/>
    <property type="match status" value="1"/>
</dbReference>
<evidence type="ECO:0000256" key="3">
    <source>
        <dbReference type="SAM" id="MobiDB-lite"/>
    </source>
</evidence>
<feature type="transmembrane region" description="Helical" evidence="4">
    <location>
        <begin position="446"/>
        <end position="468"/>
    </location>
</feature>
<keyword evidence="5" id="KW-0732">Signal</keyword>
<dbReference type="InterPro" id="IPR015915">
    <property type="entry name" value="Kelch-typ_b-propeller"/>
</dbReference>
<keyword evidence="4" id="KW-0812">Transmembrane</keyword>
<feature type="compositionally biased region" description="Pro residues" evidence="3">
    <location>
        <begin position="875"/>
        <end position="887"/>
    </location>
</feature>
<protein>
    <recommendedName>
        <fullName evidence="8">Galactose oxidase</fullName>
    </recommendedName>
</protein>
<keyword evidence="1" id="KW-0880">Kelch repeat</keyword>
<feature type="chain" id="PRO_5034030526" description="Galactose oxidase" evidence="5">
    <location>
        <begin position="20"/>
        <end position="977"/>
    </location>
</feature>
<dbReference type="SUPFAM" id="SSF117281">
    <property type="entry name" value="Kelch motif"/>
    <property type="match status" value="1"/>
</dbReference>
<name>A0A8H3TPS7_9TREE</name>
<feature type="region of interest" description="Disordered" evidence="3">
    <location>
        <begin position="918"/>
        <end position="957"/>
    </location>
</feature>
<feature type="compositionally biased region" description="Basic and acidic residues" evidence="3">
    <location>
        <begin position="840"/>
        <end position="854"/>
    </location>
</feature>
<keyword evidence="2" id="KW-0677">Repeat</keyword>
<feature type="compositionally biased region" description="Low complexity" evidence="3">
    <location>
        <begin position="382"/>
        <end position="410"/>
    </location>
</feature>
<dbReference type="Proteomes" id="UP000620104">
    <property type="component" value="Unassembled WGS sequence"/>
</dbReference>
<evidence type="ECO:0000256" key="5">
    <source>
        <dbReference type="SAM" id="SignalP"/>
    </source>
</evidence>
<dbReference type="AlphaFoldDB" id="A0A8H3TPS7"/>
<feature type="compositionally biased region" description="Polar residues" evidence="3">
    <location>
        <begin position="939"/>
        <end position="957"/>
    </location>
</feature>
<keyword evidence="7" id="KW-1185">Reference proteome</keyword>
<dbReference type="Gene3D" id="2.120.10.80">
    <property type="entry name" value="Kelch-type beta propeller"/>
    <property type="match status" value="2"/>
</dbReference>
<dbReference type="OrthoDB" id="432528at2759"/>
<reference evidence="6" key="1">
    <citation type="submission" date="2020-07" db="EMBL/GenBank/DDBJ databases">
        <title>Draft Genome Sequence of a Deep-Sea Yeast, Naganishia (Cryptococcus) liquefaciens strain N6.</title>
        <authorList>
            <person name="Han Y.W."/>
            <person name="Kajitani R."/>
            <person name="Morimoto H."/>
            <person name="Parhat M."/>
            <person name="Tsubouchi H."/>
            <person name="Bakenova O."/>
            <person name="Ogata M."/>
            <person name="Argunhan B."/>
            <person name="Aoki R."/>
            <person name="Kajiwara S."/>
            <person name="Itoh T."/>
            <person name="Iwasaki H."/>
        </authorList>
    </citation>
    <scope>NUCLEOTIDE SEQUENCE</scope>
    <source>
        <strain evidence="6">N6</strain>
    </source>
</reference>
<evidence type="ECO:0000313" key="7">
    <source>
        <dbReference type="Proteomes" id="UP000620104"/>
    </source>
</evidence>
<dbReference type="Pfam" id="PF24681">
    <property type="entry name" value="Kelch_KLHDC2_KLHL20_DRC7"/>
    <property type="match status" value="1"/>
</dbReference>
<sequence length="977" mass="104865">MKRLAIITTALLVPLSVKSVDPRWGHRAAYIESSQRLIVHGGKSDPTSSYSYTSAPNTGETLSLDLSTNSSTVSVAWKVIRKDGPTVAWHTLDFLDGGSEGELLVTGGDGGSALALQTRNDSTWIISPNPSFTGTVSYQQETNVVQPIRKVFSGSSRSVDGKTVFITGGEKNDGSGLGYKEAWAVASSNGVTYTSLPDLPTDLVHHQSVMLANGTLILIGGLIPSASSFLSLSSLYTLDTTKAASGWNAMSLRTSTDFPTSRRGHTATLVTDSDGNDFIYVVGGISGSLQGGSVLDDIWRLDVAKSSWEEVSSIAPQRKRAGGDDPSARFDHIAVAIDQQLLVFGGYGSSGPADDALYILDTTSATWIDQYQAPLVAKQGFTSESSSSVTGSSSTASQDKATTSSSSATAKENTTVRTATATKSSGDPSATAHPEDDEKKPVHKTAIALGATFGALALIALILGACLLRRRRKKAATRNTLTPFGGQPLRKKRFGNIGRGKRVQPMSEKLEAVWDASEKDDIFEDGDGGVVDYRRYRQSFGYEEGYTKSQEYHEQGSGNTPTTIGLGKPLINNIAAKIRQVSNRITSNPKRQRIGMLEDEDREDLLWKGEGQGSDDEEYDIHTQEQDPAQTPFEDGEVYDTLGSRKSWPSPPERADTYKTLPPPPRSDDPGTSPVSSSYSNHLDEFLGNHYNSGIMSYVQNGSTSSRRQPLQLGQNSRDSMTESMMAGAVQHARKVSLTTAEANYVPLGREESWLQRVTGSGVASLFRSKQGAMQRTDEAFLDPTTPPILESIRENGSSRSSDNLSVLGNFGQSVASAVSAATSNSTFLERYGQMNILQREAKSDWETPREGEGRSSTGDAALPSVPSRREIPRPATPPRGPRPAPLRMPTHIDVGSGPNRRPVKDIAASINRRGTVVHDDVLPRSPLGQDEGRPAATASISSESPARPRSSLTGPRQAQVIYQAAPRAPFAVTNNL</sequence>
<feature type="compositionally biased region" description="Polar residues" evidence="3">
    <location>
        <begin position="411"/>
        <end position="428"/>
    </location>
</feature>
<accession>A0A8H3TPS7</accession>
<feature type="signal peptide" evidence="5">
    <location>
        <begin position="1"/>
        <end position="19"/>
    </location>
</feature>
<dbReference type="PANTHER" id="PTHR46093">
    <property type="entry name" value="ACYL-COA-BINDING DOMAIN-CONTAINING PROTEIN 5"/>
    <property type="match status" value="1"/>
</dbReference>
<evidence type="ECO:0000313" key="6">
    <source>
        <dbReference type="EMBL" id="GHJ84965.1"/>
    </source>
</evidence>
<evidence type="ECO:0000256" key="1">
    <source>
        <dbReference type="ARBA" id="ARBA00022441"/>
    </source>
</evidence>
<evidence type="ECO:0008006" key="8">
    <source>
        <dbReference type="Google" id="ProtNLM"/>
    </source>
</evidence>
<proteinExistence type="predicted"/>
<organism evidence="6 7">
    <name type="scientific">Naganishia liquefaciens</name>
    <dbReference type="NCBI Taxonomy" id="104408"/>
    <lineage>
        <taxon>Eukaryota</taxon>
        <taxon>Fungi</taxon>
        <taxon>Dikarya</taxon>
        <taxon>Basidiomycota</taxon>
        <taxon>Agaricomycotina</taxon>
        <taxon>Tremellomycetes</taxon>
        <taxon>Filobasidiales</taxon>
        <taxon>Filobasidiaceae</taxon>
        <taxon>Naganishia</taxon>
    </lineage>
</organism>
<evidence type="ECO:0000256" key="2">
    <source>
        <dbReference type="ARBA" id="ARBA00022737"/>
    </source>
</evidence>
<gene>
    <name evidence="6" type="ORF">NliqN6_1367</name>
</gene>
<dbReference type="EMBL" id="BLZA01000010">
    <property type="protein sequence ID" value="GHJ84965.1"/>
    <property type="molecule type" value="Genomic_DNA"/>
</dbReference>